<dbReference type="EMBL" id="LCZI01000522">
    <property type="protein sequence ID" value="KKZ66136.1"/>
    <property type="molecule type" value="Genomic_DNA"/>
</dbReference>
<comment type="caution">
    <text evidence="2">The sequence shown here is derived from an EMBL/GenBank/DDBJ whole genome shotgun (WGS) entry which is preliminary data.</text>
</comment>
<evidence type="ECO:0000256" key="1">
    <source>
        <dbReference type="SAM" id="Phobius"/>
    </source>
</evidence>
<protein>
    <submittedName>
        <fullName evidence="2">Uncharacterized protein</fullName>
    </submittedName>
</protein>
<evidence type="ECO:0000313" key="2">
    <source>
        <dbReference type="EMBL" id="KKZ66136.1"/>
    </source>
</evidence>
<dbReference type="Proteomes" id="UP000034164">
    <property type="component" value="Unassembled WGS sequence"/>
</dbReference>
<sequence>MARRQLVSRGISMSSITRLPDLVLAMRLTPALLEIKLLLPLVVVVVVVLVVLVLILLLELVPCLQSTV</sequence>
<dbReference type="AlphaFoldDB" id="A0A0G2JAQ4"/>
<feature type="transmembrane region" description="Helical" evidence="1">
    <location>
        <begin position="37"/>
        <end position="58"/>
    </location>
</feature>
<organism evidence="2 3">
    <name type="scientific">[Emmonsia] crescens</name>
    <dbReference type="NCBI Taxonomy" id="73230"/>
    <lineage>
        <taxon>Eukaryota</taxon>
        <taxon>Fungi</taxon>
        <taxon>Dikarya</taxon>
        <taxon>Ascomycota</taxon>
        <taxon>Pezizomycotina</taxon>
        <taxon>Eurotiomycetes</taxon>
        <taxon>Eurotiomycetidae</taxon>
        <taxon>Onygenales</taxon>
        <taxon>Ajellomycetaceae</taxon>
        <taxon>Emergomyces</taxon>
    </lineage>
</organism>
<dbReference type="VEuPathDB" id="FungiDB:EMCG_08125"/>
<name>A0A0G2JAQ4_9EURO</name>
<proteinExistence type="predicted"/>
<accession>A0A0G2JAQ4</accession>
<evidence type="ECO:0000313" key="3">
    <source>
        <dbReference type="Proteomes" id="UP000034164"/>
    </source>
</evidence>
<reference evidence="3" key="1">
    <citation type="journal article" date="2015" name="PLoS Genet.">
        <title>The dynamic genome and transcriptome of the human fungal pathogen Blastomyces and close relative Emmonsia.</title>
        <authorList>
            <person name="Munoz J.F."/>
            <person name="Gauthier G.M."/>
            <person name="Desjardins C.A."/>
            <person name="Gallo J.E."/>
            <person name="Holder J."/>
            <person name="Sullivan T.D."/>
            <person name="Marty A.J."/>
            <person name="Carmen J.C."/>
            <person name="Chen Z."/>
            <person name="Ding L."/>
            <person name="Gujja S."/>
            <person name="Magrini V."/>
            <person name="Misas E."/>
            <person name="Mitreva M."/>
            <person name="Priest M."/>
            <person name="Saif S."/>
            <person name="Whiston E.A."/>
            <person name="Young S."/>
            <person name="Zeng Q."/>
            <person name="Goldman W.E."/>
            <person name="Mardis E.R."/>
            <person name="Taylor J.W."/>
            <person name="McEwen J.G."/>
            <person name="Clay O.K."/>
            <person name="Klein B.S."/>
            <person name="Cuomo C.A."/>
        </authorList>
    </citation>
    <scope>NUCLEOTIDE SEQUENCE [LARGE SCALE GENOMIC DNA]</scope>
    <source>
        <strain evidence="3">UAMH 3008</strain>
    </source>
</reference>
<gene>
    <name evidence="2" type="ORF">EMCG_08125</name>
</gene>
<keyword evidence="1" id="KW-1133">Transmembrane helix</keyword>
<keyword evidence="1" id="KW-0812">Transmembrane</keyword>
<keyword evidence="1" id="KW-0472">Membrane</keyword>